<dbReference type="GO" id="GO:0010945">
    <property type="term" value="F:coenzyme A diphosphatase activity"/>
    <property type="evidence" value="ECO:0007669"/>
    <property type="project" value="InterPro"/>
</dbReference>
<comment type="cofactor">
    <cofactor evidence="1">
        <name>Mn(2+)</name>
        <dbReference type="ChEBI" id="CHEBI:29035"/>
    </cofactor>
</comment>
<feature type="region of interest" description="Disordered" evidence="7">
    <location>
        <begin position="1"/>
        <end position="39"/>
    </location>
</feature>
<evidence type="ECO:0000313" key="10">
    <source>
        <dbReference type="Proteomes" id="UP000320672"/>
    </source>
</evidence>
<dbReference type="Pfam" id="PF00293">
    <property type="entry name" value="NUDIX"/>
    <property type="match status" value="1"/>
</dbReference>
<dbReference type="SUPFAM" id="SSF55811">
    <property type="entry name" value="Nudix"/>
    <property type="match status" value="1"/>
</dbReference>
<dbReference type="AlphaFoldDB" id="A0A517MFI7"/>
<keyword evidence="6" id="KW-0464">Manganese</keyword>
<evidence type="ECO:0000259" key="8">
    <source>
        <dbReference type="PROSITE" id="PS51462"/>
    </source>
</evidence>
<keyword evidence="10" id="KW-1185">Reference proteome</keyword>
<keyword evidence="3" id="KW-0479">Metal-binding</keyword>
<feature type="compositionally biased region" description="Polar residues" evidence="7">
    <location>
        <begin position="1"/>
        <end position="14"/>
    </location>
</feature>
<dbReference type="PROSITE" id="PS00893">
    <property type="entry name" value="NUDIX_BOX"/>
    <property type="match status" value="1"/>
</dbReference>
<dbReference type="KEGG" id="rml:FF011L_24210"/>
<comment type="cofactor">
    <cofactor evidence="2">
        <name>Mg(2+)</name>
        <dbReference type="ChEBI" id="CHEBI:18420"/>
    </cofactor>
</comment>
<gene>
    <name evidence="9" type="ORF">FF011L_24210</name>
</gene>
<dbReference type="PROSITE" id="PS51462">
    <property type="entry name" value="NUDIX"/>
    <property type="match status" value="1"/>
</dbReference>
<dbReference type="CDD" id="cd03426">
    <property type="entry name" value="NUDIX_CoAse_Nudt7"/>
    <property type="match status" value="1"/>
</dbReference>
<dbReference type="PANTHER" id="PTHR12992:SF11">
    <property type="entry name" value="MITOCHONDRIAL COENZYME A DIPHOSPHATASE NUDT8"/>
    <property type="match status" value="1"/>
</dbReference>
<dbReference type="PANTHER" id="PTHR12992">
    <property type="entry name" value="NUDIX HYDROLASE"/>
    <property type="match status" value="1"/>
</dbReference>
<feature type="domain" description="Nudix hydrolase" evidence="8">
    <location>
        <begin position="44"/>
        <end position="177"/>
    </location>
</feature>
<dbReference type="GO" id="GO:0046872">
    <property type="term" value="F:metal ion binding"/>
    <property type="evidence" value="ECO:0007669"/>
    <property type="project" value="UniProtKB-KW"/>
</dbReference>
<name>A0A517MFI7_9BACT</name>
<keyword evidence="5" id="KW-0460">Magnesium</keyword>
<proteinExistence type="predicted"/>
<dbReference type="InterPro" id="IPR000086">
    <property type="entry name" value="NUDIX_hydrolase_dom"/>
</dbReference>
<sequence length="229" mass="25331">MSDSDFISQLQRKLTQPLPGRESQRISMPGLTYGRHQGPAPRAARQAAVVVMLMRKEDRWMIPVTMRPLTIKHHGGQISLPGGRIEVGESSVEAALREFEEELGLSPVDPVLCGELSPLYVYASDNSVQPIVMACQYPSEPWRPDKVEVAEIIELAVEDLRRPDAWQTGIVQKPIRACGHRDVHSQISSKHSHDPVGHISYRAPGYCCSGHRVWGATGMILAELVACLP</sequence>
<keyword evidence="4 9" id="KW-0378">Hydrolase</keyword>
<evidence type="ECO:0000256" key="2">
    <source>
        <dbReference type="ARBA" id="ARBA00001946"/>
    </source>
</evidence>
<evidence type="ECO:0000256" key="7">
    <source>
        <dbReference type="SAM" id="MobiDB-lite"/>
    </source>
</evidence>
<reference evidence="9 10" key="1">
    <citation type="submission" date="2019-02" db="EMBL/GenBank/DDBJ databases">
        <title>Deep-cultivation of Planctomycetes and their phenomic and genomic characterization uncovers novel biology.</title>
        <authorList>
            <person name="Wiegand S."/>
            <person name="Jogler M."/>
            <person name="Boedeker C."/>
            <person name="Pinto D."/>
            <person name="Vollmers J."/>
            <person name="Rivas-Marin E."/>
            <person name="Kohn T."/>
            <person name="Peeters S.H."/>
            <person name="Heuer A."/>
            <person name="Rast P."/>
            <person name="Oberbeckmann S."/>
            <person name="Bunk B."/>
            <person name="Jeske O."/>
            <person name="Meyerdierks A."/>
            <person name="Storesund J.E."/>
            <person name="Kallscheuer N."/>
            <person name="Luecker S."/>
            <person name="Lage O.M."/>
            <person name="Pohl T."/>
            <person name="Merkel B.J."/>
            <person name="Hornburger P."/>
            <person name="Mueller R.-W."/>
            <person name="Bruemmer F."/>
            <person name="Labrenz M."/>
            <person name="Spormann A.M."/>
            <person name="Op den Camp H."/>
            <person name="Overmann J."/>
            <person name="Amann R."/>
            <person name="Jetten M.S.M."/>
            <person name="Mascher T."/>
            <person name="Medema M.H."/>
            <person name="Devos D.P."/>
            <person name="Kaster A.-K."/>
            <person name="Ovreas L."/>
            <person name="Rohde M."/>
            <person name="Galperin M.Y."/>
            <person name="Jogler C."/>
        </authorList>
    </citation>
    <scope>NUCLEOTIDE SEQUENCE [LARGE SCALE GENOMIC DNA]</scope>
    <source>
        <strain evidence="9 10">FF011L</strain>
    </source>
</reference>
<accession>A0A517MFI7</accession>
<evidence type="ECO:0000313" key="9">
    <source>
        <dbReference type="EMBL" id="QDS93648.1"/>
    </source>
</evidence>
<dbReference type="InterPro" id="IPR020084">
    <property type="entry name" value="NUDIX_hydrolase_CS"/>
</dbReference>
<dbReference type="EMBL" id="CP036262">
    <property type="protein sequence ID" value="QDS93648.1"/>
    <property type="molecule type" value="Genomic_DNA"/>
</dbReference>
<evidence type="ECO:0000256" key="4">
    <source>
        <dbReference type="ARBA" id="ARBA00022801"/>
    </source>
</evidence>
<dbReference type="Proteomes" id="UP000320672">
    <property type="component" value="Chromosome"/>
</dbReference>
<evidence type="ECO:0000256" key="6">
    <source>
        <dbReference type="ARBA" id="ARBA00023211"/>
    </source>
</evidence>
<protein>
    <submittedName>
        <fullName evidence="9">Putative NUDIX hydrolase</fullName>
    </submittedName>
</protein>
<evidence type="ECO:0000256" key="3">
    <source>
        <dbReference type="ARBA" id="ARBA00022723"/>
    </source>
</evidence>
<evidence type="ECO:0000256" key="1">
    <source>
        <dbReference type="ARBA" id="ARBA00001936"/>
    </source>
</evidence>
<dbReference type="InterPro" id="IPR015797">
    <property type="entry name" value="NUDIX_hydrolase-like_dom_sf"/>
</dbReference>
<organism evidence="9 10">
    <name type="scientific">Roseimaritima multifibrata</name>
    <dbReference type="NCBI Taxonomy" id="1930274"/>
    <lineage>
        <taxon>Bacteria</taxon>
        <taxon>Pseudomonadati</taxon>
        <taxon>Planctomycetota</taxon>
        <taxon>Planctomycetia</taxon>
        <taxon>Pirellulales</taxon>
        <taxon>Pirellulaceae</taxon>
        <taxon>Roseimaritima</taxon>
    </lineage>
</organism>
<dbReference type="RefSeq" id="WP_145351768.1">
    <property type="nucleotide sequence ID" value="NZ_CP036262.1"/>
</dbReference>
<dbReference type="Gene3D" id="3.90.79.10">
    <property type="entry name" value="Nucleoside Triphosphate Pyrophosphohydrolase"/>
    <property type="match status" value="1"/>
</dbReference>
<dbReference type="InterPro" id="IPR045121">
    <property type="entry name" value="CoAse"/>
</dbReference>
<dbReference type="OrthoDB" id="9802805at2"/>
<evidence type="ECO:0000256" key="5">
    <source>
        <dbReference type="ARBA" id="ARBA00022842"/>
    </source>
</evidence>